<feature type="domain" description="Roadblock/LAMTOR2" evidence="1">
    <location>
        <begin position="6"/>
        <end position="97"/>
    </location>
</feature>
<reference evidence="3 4" key="1">
    <citation type="submission" date="2019-12" db="EMBL/GenBank/DDBJ databases">
        <title>Draft genome sequence of Pseudomonas otitidis recovered from a chicken carcass.</title>
        <authorList>
            <person name="Vieira T.R."/>
            <person name="Oliviera E.F.C."/>
            <person name="Silva N.M.V."/>
            <person name="Sambrano G.E."/>
            <person name="Cibulski S.P."/>
            <person name="Cardoso M.R.I."/>
        </authorList>
    </citation>
    <scope>NUCLEOTIDE SEQUENCE [LARGE SCALE GENOMIC DNA]</scope>
    <source>
        <strain evidence="3 4">25_K</strain>
    </source>
</reference>
<dbReference type="SUPFAM" id="SSF103196">
    <property type="entry name" value="Roadblock/LC7 domain"/>
    <property type="match status" value="1"/>
</dbReference>
<dbReference type="InterPro" id="IPR004942">
    <property type="entry name" value="Roadblock/LAMTOR2_dom"/>
</dbReference>
<evidence type="ECO:0000259" key="1">
    <source>
        <dbReference type="SMART" id="SM00960"/>
    </source>
</evidence>
<evidence type="ECO:0000313" key="3">
    <source>
        <dbReference type="EMBL" id="MWK54979.1"/>
    </source>
</evidence>
<sequence length="130" mass="14583">MTRRLLERLINRFREENSEIRSLLLTTEDGFVVTASHHEGDEYSRRLAAMSSSAQAIGQAMLRELGARDYKRTVLESSDRVVVLLSVPLPTSMLVLMSVSTKDTALGQQLWKLERLVTSLAQLTADAFES</sequence>
<dbReference type="RefSeq" id="WP_044402258.1">
    <property type="nucleotide sequence ID" value="NZ_AP022642.1"/>
</dbReference>
<proteinExistence type="predicted"/>
<dbReference type="Proteomes" id="UP000461288">
    <property type="component" value="Unassembled WGS sequence"/>
</dbReference>
<reference evidence="2 5" key="2">
    <citation type="journal article" date="2020" name="Microbiol. Resour. Announc.">
        <title>Complete genome sequence of Pseudomonas otitidis strain MrB4, isolated from Lake Biwa in Japan.</title>
        <authorList>
            <person name="Miyazaki K."/>
            <person name="Hase E."/>
            <person name="Maruya T."/>
        </authorList>
    </citation>
    <scope>NUCLEOTIDE SEQUENCE [LARGE SCALE GENOMIC DNA]</scope>
    <source>
        <strain evidence="2 5">MrB4</strain>
    </source>
</reference>
<organism evidence="3 4">
    <name type="scientific">Metapseudomonas otitidis</name>
    <dbReference type="NCBI Taxonomy" id="319939"/>
    <lineage>
        <taxon>Bacteria</taxon>
        <taxon>Pseudomonadati</taxon>
        <taxon>Pseudomonadota</taxon>
        <taxon>Gammaproteobacteria</taxon>
        <taxon>Pseudomonadales</taxon>
        <taxon>Pseudomonadaceae</taxon>
        <taxon>Metapseudomonas</taxon>
    </lineage>
</organism>
<dbReference type="EMBL" id="AP022642">
    <property type="protein sequence ID" value="BCA26328.1"/>
    <property type="molecule type" value="Genomic_DNA"/>
</dbReference>
<gene>
    <name evidence="3" type="ORF">GO594_03225</name>
    <name evidence="2" type="ORF">PtoMrB4_03050</name>
</gene>
<dbReference type="KEGG" id="poj:PtoMrB4_03050"/>
<dbReference type="AlphaFoldDB" id="A0A1I0SKC9"/>
<dbReference type="SMART" id="SM00960">
    <property type="entry name" value="Robl_LC7"/>
    <property type="match status" value="1"/>
</dbReference>
<evidence type="ECO:0000313" key="4">
    <source>
        <dbReference type="Proteomes" id="UP000461288"/>
    </source>
</evidence>
<dbReference type="GeneID" id="57395515"/>
<evidence type="ECO:0000313" key="5">
    <source>
        <dbReference type="Proteomes" id="UP000501237"/>
    </source>
</evidence>
<dbReference type="EMBL" id="WTFN01000005">
    <property type="protein sequence ID" value="MWK54979.1"/>
    <property type="molecule type" value="Genomic_DNA"/>
</dbReference>
<accession>A0A1I0SKC9</accession>
<dbReference type="Pfam" id="PF03259">
    <property type="entry name" value="Robl_LC7"/>
    <property type="match status" value="1"/>
</dbReference>
<evidence type="ECO:0000313" key="2">
    <source>
        <dbReference type="EMBL" id="BCA26328.1"/>
    </source>
</evidence>
<dbReference type="Gene3D" id="3.30.450.30">
    <property type="entry name" value="Dynein light chain 2a, cytoplasmic"/>
    <property type="match status" value="1"/>
</dbReference>
<dbReference type="Proteomes" id="UP000501237">
    <property type="component" value="Chromosome"/>
</dbReference>
<protein>
    <recommendedName>
        <fullName evidence="1">Roadblock/LAMTOR2 domain-containing protein</fullName>
    </recommendedName>
</protein>
<name>A0A1I0SKC9_9GAMM</name>
<dbReference type="STRING" id="319939.SAMN05216263_101193"/>